<dbReference type="PANTHER" id="PTHR45722">
    <property type="entry name" value="60S RIBOSOMAL PROTEIN L35"/>
    <property type="match status" value="1"/>
</dbReference>
<dbReference type="InterPro" id="IPR045059">
    <property type="entry name" value="Ribosomal_uL29_euk"/>
</dbReference>
<dbReference type="PANTHER" id="PTHR45722:SF2">
    <property type="entry name" value="LARGE RIBOSOMAL SUBUNIT PROTEIN UL29-RELATED"/>
    <property type="match status" value="1"/>
</dbReference>
<dbReference type="AlphaFoldDB" id="A0A0E0HW01"/>
<dbReference type="HAMAP" id="MF_00374">
    <property type="entry name" value="Ribosomal_uL29"/>
    <property type="match status" value="1"/>
</dbReference>
<keyword evidence="3" id="KW-0687">Ribonucleoprotein</keyword>
<evidence type="ECO:0000256" key="1">
    <source>
        <dbReference type="ARBA" id="ARBA00009254"/>
    </source>
</evidence>
<dbReference type="GO" id="GO:0000463">
    <property type="term" value="P:maturation of LSU-rRNA from tricistronic rRNA transcript (SSU-rRNA, 5.8S rRNA, LSU-rRNA)"/>
    <property type="evidence" value="ECO:0007669"/>
    <property type="project" value="InterPro"/>
</dbReference>
<dbReference type="GO" id="GO:0003735">
    <property type="term" value="F:structural constituent of ribosome"/>
    <property type="evidence" value="ECO:0007669"/>
    <property type="project" value="InterPro"/>
</dbReference>
<keyword evidence="2" id="KW-0689">Ribosomal protein</keyword>
<organism evidence="4">
    <name type="scientific">Oryza nivara</name>
    <name type="common">Indian wild rice</name>
    <name type="synonym">Oryza sativa f. spontanea</name>
    <dbReference type="NCBI Taxonomy" id="4536"/>
    <lineage>
        <taxon>Eukaryota</taxon>
        <taxon>Viridiplantae</taxon>
        <taxon>Streptophyta</taxon>
        <taxon>Embryophyta</taxon>
        <taxon>Tracheophyta</taxon>
        <taxon>Spermatophyta</taxon>
        <taxon>Magnoliopsida</taxon>
        <taxon>Liliopsida</taxon>
        <taxon>Poales</taxon>
        <taxon>Poaceae</taxon>
        <taxon>BOP clade</taxon>
        <taxon>Oryzoideae</taxon>
        <taxon>Oryzeae</taxon>
        <taxon>Oryzinae</taxon>
        <taxon>Oryza</taxon>
    </lineage>
</organism>
<dbReference type="InterPro" id="IPR001854">
    <property type="entry name" value="Ribosomal_uL29"/>
</dbReference>
<dbReference type="FunFam" id="1.10.287.310:FF:000002">
    <property type="entry name" value="60S ribosomal protein L35"/>
    <property type="match status" value="1"/>
</dbReference>
<dbReference type="InterPro" id="IPR036049">
    <property type="entry name" value="Ribosomal_uL29_sf"/>
</dbReference>
<dbReference type="OMA" id="IVCEVTQ"/>
<evidence type="ECO:0008006" key="6">
    <source>
        <dbReference type="Google" id="ProtNLM"/>
    </source>
</evidence>
<dbReference type="GO" id="GO:0006412">
    <property type="term" value="P:translation"/>
    <property type="evidence" value="ECO:0007669"/>
    <property type="project" value="InterPro"/>
</dbReference>
<dbReference type="Gene3D" id="6.10.250.3450">
    <property type="match status" value="1"/>
</dbReference>
<evidence type="ECO:0000313" key="5">
    <source>
        <dbReference type="Proteomes" id="UP000006591"/>
    </source>
</evidence>
<accession>A0A0E0HW01</accession>
<dbReference type="NCBIfam" id="TIGR00012">
    <property type="entry name" value="L29"/>
    <property type="match status" value="1"/>
</dbReference>
<proteinExistence type="inferred from homology"/>
<dbReference type="Proteomes" id="UP000006591">
    <property type="component" value="Chromosome 6"/>
</dbReference>
<protein>
    <recommendedName>
        <fullName evidence="6">60S ribosomal protein L35</fullName>
    </recommendedName>
</protein>
<reference evidence="4" key="1">
    <citation type="submission" date="2015-04" db="UniProtKB">
        <authorList>
            <consortium name="EnsemblPlants"/>
        </authorList>
    </citation>
    <scope>IDENTIFICATION</scope>
    <source>
        <strain evidence="4">SL10</strain>
    </source>
</reference>
<dbReference type="Gramene" id="ONIVA06G31540.1">
    <property type="protein sequence ID" value="ONIVA06G31540.1"/>
    <property type="gene ID" value="ONIVA06G31540"/>
</dbReference>
<dbReference type="GO" id="GO:0003729">
    <property type="term" value="F:mRNA binding"/>
    <property type="evidence" value="ECO:0007669"/>
    <property type="project" value="TreeGrafter"/>
</dbReference>
<dbReference type="STRING" id="4536.A0A0E0HW01"/>
<dbReference type="Pfam" id="PF00831">
    <property type="entry name" value="Ribosomal_L29"/>
    <property type="match status" value="1"/>
</dbReference>
<dbReference type="EnsemblPlants" id="ONIVA06G31540.1">
    <property type="protein sequence ID" value="ONIVA06G31540.1"/>
    <property type="gene ID" value="ONIVA06G31540"/>
</dbReference>
<evidence type="ECO:0000313" key="4">
    <source>
        <dbReference type="EnsemblPlants" id="ONIVA06G31540.1"/>
    </source>
</evidence>
<dbReference type="HOGENOM" id="CLU_051585_0_0_1"/>
<reference evidence="4" key="2">
    <citation type="submission" date="2018-04" db="EMBL/GenBank/DDBJ databases">
        <title>OnivRS2 (Oryza nivara Reference Sequence Version 2).</title>
        <authorList>
            <person name="Zhang J."/>
            <person name="Kudrna D."/>
            <person name="Lee S."/>
            <person name="Talag J."/>
            <person name="Rajasekar S."/>
            <person name="Welchert J."/>
            <person name="Hsing Y.-I."/>
            <person name="Wing R.A."/>
        </authorList>
    </citation>
    <scope>NUCLEOTIDE SEQUENCE [LARGE SCALE GENOMIC DNA]</scope>
    <source>
        <strain evidence="4">SL10</strain>
    </source>
</reference>
<dbReference type="SUPFAM" id="SSF46561">
    <property type="entry name" value="Ribosomal protein L29 (L29p)"/>
    <property type="match status" value="1"/>
</dbReference>
<evidence type="ECO:0000256" key="2">
    <source>
        <dbReference type="ARBA" id="ARBA00022980"/>
    </source>
</evidence>
<name>A0A0E0HW01_ORYNI</name>
<sequence>MAWIKVDVLRGRNKAELQAQLKDLKAELSVLRVARVTGGAPNKLSNIKVVRTSIARMLTKQRTALREAYKKKKKSLLPLDLRPKKTCAIRRRLTKHQGMLLFLIGDDPQKRPYSKASQALFSDIEHGCLPQVVLGDVPCKFRNGTIVCEVTQQHCHSKSACGDEDLSVLLGGGCRASSVLGPVSEDDDQFTEGFDRLPHVILEGGYTTNQASVPDGEISRNFSCIKIGGLFLRDTFSPPPCTLTQPSMQSVPQEPPPVSDFAHSFPITSKANVMSSTARSKTVVSEKKPLIKFALNVPRVAQTEALPGFTKLLAAKQDKWILLNCLSSMGCTNRSFY</sequence>
<evidence type="ECO:0000256" key="3">
    <source>
        <dbReference type="ARBA" id="ARBA00023274"/>
    </source>
</evidence>
<comment type="similarity">
    <text evidence="1">Belongs to the universal ribosomal protein uL29 family.</text>
</comment>
<dbReference type="eggNOG" id="KOG3436">
    <property type="taxonomic scope" value="Eukaryota"/>
</dbReference>
<dbReference type="Gene3D" id="1.10.287.310">
    <property type="match status" value="1"/>
</dbReference>
<dbReference type="GO" id="GO:0022625">
    <property type="term" value="C:cytosolic large ribosomal subunit"/>
    <property type="evidence" value="ECO:0007669"/>
    <property type="project" value="InterPro"/>
</dbReference>
<keyword evidence="5" id="KW-1185">Reference proteome</keyword>